<feature type="compositionally biased region" description="Polar residues" evidence="1">
    <location>
        <begin position="65"/>
        <end position="75"/>
    </location>
</feature>
<feature type="compositionally biased region" description="Basic and acidic residues" evidence="1">
    <location>
        <begin position="96"/>
        <end position="106"/>
    </location>
</feature>
<sequence length="106" mass="11494">MPDHTSCPSRKHLVVASASTLVFDTLAEVSIAPLPAYNGYYPGYLPASRPPPSPLTSAEIFAKTSAKTSANSNDLRAQPRHPPDVARHLTSAKPSFDLRRDLRQPT</sequence>
<protein>
    <submittedName>
        <fullName evidence="2">Uncharacterized protein</fullName>
    </submittedName>
</protein>
<gene>
    <name evidence="2" type="ORF">R3P38DRAFT_3232262</name>
</gene>
<proteinExistence type="predicted"/>
<evidence type="ECO:0000313" key="3">
    <source>
        <dbReference type="Proteomes" id="UP001362999"/>
    </source>
</evidence>
<name>A0AAV9ZJD9_9AGAR</name>
<evidence type="ECO:0000313" key="2">
    <source>
        <dbReference type="EMBL" id="KAK6984229.1"/>
    </source>
</evidence>
<feature type="region of interest" description="Disordered" evidence="1">
    <location>
        <begin position="64"/>
        <end position="106"/>
    </location>
</feature>
<dbReference type="EMBL" id="JAWWNJ010000140">
    <property type="protein sequence ID" value="KAK6984229.1"/>
    <property type="molecule type" value="Genomic_DNA"/>
</dbReference>
<comment type="caution">
    <text evidence="2">The sequence shown here is derived from an EMBL/GenBank/DDBJ whole genome shotgun (WGS) entry which is preliminary data.</text>
</comment>
<accession>A0AAV9ZJD9</accession>
<keyword evidence="3" id="KW-1185">Reference proteome</keyword>
<evidence type="ECO:0000256" key="1">
    <source>
        <dbReference type="SAM" id="MobiDB-lite"/>
    </source>
</evidence>
<reference evidence="2 3" key="1">
    <citation type="journal article" date="2024" name="J Genomics">
        <title>Draft genome sequencing and assembly of Favolaschia claudopus CIRM-BRFM 2984 isolated from oak limbs.</title>
        <authorList>
            <person name="Navarro D."/>
            <person name="Drula E."/>
            <person name="Chaduli D."/>
            <person name="Cazenave R."/>
            <person name="Ahrendt S."/>
            <person name="Wang J."/>
            <person name="Lipzen A."/>
            <person name="Daum C."/>
            <person name="Barry K."/>
            <person name="Grigoriev I.V."/>
            <person name="Favel A."/>
            <person name="Rosso M.N."/>
            <person name="Martin F."/>
        </authorList>
    </citation>
    <scope>NUCLEOTIDE SEQUENCE [LARGE SCALE GENOMIC DNA]</scope>
    <source>
        <strain evidence="2 3">CIRM-BRFM 2984</strain>
    </source>
</reference>
<organism evidence="2 3">
    <name type="scientific">Favolaschia claudopus</name>
    <dbReference type="NCBI Taxonomy" id="2862362"/>
    <lineage>
        <taxon>Eukaryota</taxon>
        <taxon>Fungi</taxon>
        <taxon>Dikarya</taxon>
        <taxon>Basidiomycota</taxon>
        <taxon>Agaricomycotina</taxon>
        <taxon>Agaricomycetes</taxon>
        <taxon>Agaricomycetidae</taxon>
        <taxon>Agaricales</taxon>
        <taxon>Marasmiineae</taxon>
        <taxon>Mycenaceae</taxon>
        <taxon>Favolaschia</taxon>
    </lineage>
</organism>
<dbReference type="AlphaFoldDB" id="A0AAV9ZJD9"/>
<dbReference type="Proteomes" id="UP001362999">
    <property type="component" value="Unassembled WGS sequence"/>
</dbReference>